<keyword evidence="2" id="KW-0378">Hydrolase</keyword>
<geneLocation type="chloroplast" evidence="2"/>
<keyword evidence="2" id="KW-0540">Nuclease</keyword>
<gene>
    <name evidence="2" type="primary">orf284</name>
</gene>
<name>A0A0S2LPR2_9CHLO</name>
<dbReference type="PANTHER" id="PTHR37520:SF1">
    <property type="entry name" value="INTRON-ENCODED DNA ENDONUCLEASE AI2A-RELATED"/>
    <property type="match status" value="1"/>
</dbReference>
<dbReference type="PANTHER" id="PTHR37520">
    <property type="entry name" value="INTRON-ENCODED DNA ENDONUCLEASE AI2A-RELATED"/>
    <property type="match status" value="1"/>
</dbReference>
<dbReference type="InterPro" id="IPR027434">
    <property type="entry name" value="Homing_endonucl"/>
</dbReference>
<feature type="domain" description="Homing endonuclease LAGLIDADG" evidence="1">
    <location>
        <begin position="11"/>
        <end position="79"/>
    </location>
</feature>
<dbReference type="InterPro" id="IPR004860">
    <property type="entry name" value="LAGLIDADG_dom"/>
</dbReference>
<dbReference type="AlphaFoldDB" id="A0A0S2LPR2"/>
<dbReference type="GO" id="GO:0004519">
    <property type="term" value="F:endonuclease activity"/>
    <property type="evidence" value="ECO:0007669"/>
    <property type="project" value="UniProtKB-KW"/>
</dbReference>
<proteinExistence type="predicted"/>
<sequence length="284" mass="32923">MNNEKWNEWFAGLTDGDGCFYINKKEQSVSFELTTHVSDSRVVYDIKNKLKFGSVKMRSNCQAIRYRVKAKPAILDIVSRLNGKLYNPVRVQQLIQVCTLYEIQYVPSLPFPELSYAYLAGIIDSDGTISISTSKSSAQHSQLSGVHGKITRLINAKGSNQIALKVTTIYEDYAKFIRNVAGFGTIYVEKPRKPFRTLDENTKSDKVQCNIKNRNTKYHWTIRSQEDFQSLYNQCRLKSVKMHRIRLALLYFQYKDLGYHLKPAETLEAKIWGKFAKSWYKYSY</sequence>
<dbReference type="Pfam" id="PF00961">
    <property type="entry name" value="LAGLIDADG_1"/>
    <property type="match status" value="1"/>
</dbReference>
<keyword evidence="2" id="KW-0934">Plastid</keyword>
<dbReference type="SUPFAM" id="SSF55608">
    <property type="entry name" value="Homing endonucleases"/>
    <property type="match status" value="2"/>
</dbReference>
<protein>
    <submittedName>
        <fullName evidence="2">Putative LAGLIDADG homing endonuclease</fullName>
    </submittedName>
</protein>
<dbReference type="Gene3D" id="3.10.28.10">
    <property type="entry name" value="Homing endonucleases"/>
    <property type="match status" value="2"/>
</dbReference>
<evidence type="ECO:0000259" key="1">
    <source>
        <dbReference type="Pfam" id="PF00961"/>
    </source>
</evidence>
<organism evidence="2">
    <name type="scientific">Carteria sp. SAG 8-5</name>
    <dbReference type="NCBI Taxonomy" id="1756294"/>
    <lineage>
        <taxon>Eukaryota</taxon>
        <taxon>Viridiplantae</taxon>
        <taxon>Chlorophyta</taxon>
        <taxon>core chlorophytes</taxon>
        <taxon>Chlorophyceae</taxon>
        <taxon>CS clade</taxon>
        <taxon>Chlamydomonadales</taxon>
        <taxon>Chlamydomonadaceae</taxon>
        <taxon>Carteria</taxon>
    </lineage>
</organism>
<evidence type="ECO:0000313" key="2">
    <source>
        <dbReference type="EMBL" id="ALO63407.1"/>
    </source>
</evidence>
<dbReference type="EMBL" id="KT625419">
    <property type="protein sequence ID" value="ALO63407.1"/>
    <property type="molecule type" value="Genomic_DNA"/>
</dbReference>
<keyword evidence="2" id="KW-0150">Chloroplast</keyword>
<accession>A0A0S2LPR2</accession>
<reference evidence="2" key="1">
    <citation type="journal article" date="2015" name="BMC Evol. Biol.">
        <title>Chloroplast phylogenomic analysis of chlorophyte green algae identifies a novel lineage sister to the Sphaeropleales (Chlorophyceae).</title>
        <authorList>
            <person name="Lemieux C."/>
            <person name="Vincent A.T."/>
            <person name="Labarre A."/>
            <person name="Otis C."/>
            <person name="Turmel M."/>
        </authorList>
    </citation>
    <scope>NUCLEOTIDE SEQUENCE</scope>
</reference>
<keyword evidence="2" id="KW-0255">Endonuclease</keyword>